<gene>
    <name evidence="2" type="ORF">CBM2605_B70078</name>
    <name evidence="3" type="ORF">CBM2607_MP21232</name>
</gene>
<dbReference type="EMBL" id="LT984807">
    <property type="protein sequence ID" value="SPD60574.1"/>
    <property type="molecule type" value="Genomic_DNA"/>
</dbReference>
<feature type="region of interest" description="Disordered" evidence="1">
    <location>
        <begin position="1"/>
        <end position="26"/>
    </location>
</feature>
<reference evidence="4 5" key="1">
    <citation type="submission" date="2018-01" db="EMBL/GenBank/DDBJ databases">
        <authorList>
            <person name="Clerissi C."/>
        </authorList>
    </citation>
    <scope>NUCLEOTIDE SEQUENCE [LARGE SCALE GENOMIC DNA]</scope>
    <source>
        <strain evidence="2">Cupriavidus taiwanensis STM 6082</strain>
        <strain evidence="3">Cupriavidus taiwanensis STM 6160</strain>
        <plasmid evidence="3">II</plasmid>
        <plasmid evidence="4">ii</plasmid>
    </source>
</reference>
<feature type="region of interest" description="Disordered" evidence="1">
    <location>
        <begin position="463"/>
        <end position="500"/>
    </location>
</feature>
<name>A0A375HUL7_9BURK</name>
<dbReference type="Proteomes" id="UP000255168">
    <property type="component" value="Plasmid II"/>
</dbReference>
<feature type="compositionally biased region" description="Basic and acidic residues" evidence="1">
    <location>
        <begin position="1"/>
        <end position="11"/>
    </location>
</feature>
<dbReference type="AlphaFoldDB" id="A0A375HUL7"/>
<proteinExistence type="predicted"/>
<evidence type="ECO:0000256" key="1">
    <source>
        <dbReference type="SAM" id="MobiDB-lite"/>
    </source>
</evidence>
<sequence length="528" mass="57809">MRRWRSAERHHAAQQHAHQRRLPRHAGLGENRAQVGARRVLAGAEGLGGFVERHAVGKHQRQRSFGGSEVEQLAHHLVRGARLALGIADKDRAGGPMAVFFRPLAERNGADQHPELAAPRRARDRHGLRQRRLAAVVSQLRAPQQVLELAAFVGVGDLEAIPVEADAVVLRKDLLGLGIPLENRASGVEDHHAHQHAVDRARVERALRFHHIEAGMQPDRALQVRQDGGASGLVRFGEVLRVVLAANAQAALDTILGTDVRAQQVADAERLQELAEDLAAAPVAGAQRLVDRHRPLGGQVDEGIDRVVVAVVRSLGLQRGAVRRSMHRQAAAVAGRRTQDEAHIAGTELRAQHLEGVAPWHGLHRPFIDRGQQRAEFRDAEACWHRQGRRHVPRLNGRHQHSLSPGCTPPCMPAGALRHLGQRNYRDAVRRCTALGVFPDLQSDDVGTAPGLSNACIPAVQPKENKRDGFHRQVHADHRRRRRDRARHRAGLSGTGCTRGGHGDRCATRRPCPRAADKARCRGAGVAG</sequence>
<evidence type="ECO:0000313" key="2">
    <source>
        <dbReference type="EMBL" id="SOZ40083.1"/>
    </source>
</evidence>
<dbReference type="EMBL" id="OFTC01000046">
    <property type="protein sequence ID" value="SOZ40083.1"/>
    <property type="molecule type" value="Genomic_DNA"/>
</dbReference>
<keyword evidence="3" id="KW-0614">Plasmid</keyword>
<keyword evidence="5" id="KW-1185">Reference proteome</keyword>
<dbReference type="Proteomes" id="UP000256710">
    <property type="component" value="Unassembled WGS sequence"/>
</dbReference>
<evidence type="ECO:0000313" key="4">
    <source>
        <dbReference type="Proteomes" id="UP000255168"/>
    </source>
</evidence>
<evidence type="ECO:0000313" key="3">
    <source>
        <dbReference type="EMBL" id="SPD60574.1"/>
    </source>
</evidence>
<protein>
    <submittedName>
        <fullName evidence="3">Uncharacterized protein</fullName>
    </submittedName>
</protein>
<accession>A0A375HUL7</accession>
<feature type="compositionally biased region" description="Basic and acidic residues" evidence="1">
    <location>
        <begin position="463"/>
        <end position="476"/>
    </location>
</feature>
<feature type="compositionally biased region" description="Basic residues" evidence="1">
    <location>
        <begin position="477"/>
        <end position="490"/>
    </location>
</feature>
<organism evidence="3 4">
    <name type="scientific">Cupriavidus neocaledonicus</name>
    <dbReference type="NCBI Taxonomy" id="1040979"/>
    <lineage>
        <taxon>Bacteria</taxon>
        <taxon>Pseudomonadati</taxon>
        <taxon>Pseudomonadota</taxon>
        <taxon>Betaproteobacteria</taxon>
        <taxon>Burkholderiales</taxon>
        <taxon>Burkholderiaceae</taxon>
        <taxon>Cupriavidus</taxon>
    </lineage>
</organism>
<geneLocation type="plasmid" evidence="3">
    <name>II</name>
</geneLocation>
<geneLocation type="plasmid" evidence="4">
    <name>ii</name>
</geneLocation>
<evidence type="ECO:0000313" key="5">
    <source>
        <dbReference type="Proteomes" id="UP000256710"/>
    </source>
</evidence>